<comment type="caution">
    <text evidence="3">The sequence shown here is derived from an EMBL/GenBank/DDBJ whole genome shotgun (WGS) entry which is preliminary data.</text>
</comment>
<dbReference type="InterPro" id="IPR036188">
    <property type="entry name" value="FAD/NAD-bd_sf"/>
</dbReference>
<dbReference type="SUPFAM" id="SSF51905">
    <property type="entry name" value="FAD/NAD(P)-binding domain"/>
    <property type="match status" value="1"/>
</dbReference>
<feature type="signal peptide" evidence="1">
    <location>
        <begin position="1"/>
        <end position="20"/>
    </location>
</feature>
<feature type="domain" description="Amine oxidase" evidence="2">
    <location>
        <begin position="10"/>
        <end position="407"/>
    </location>
</feature>
<keyword evidence="1" id="KW-0732">Signal</keyword>
<evidence type="ECO:0000256" key="1">
    <source>
        <dbReference type="SAM" id="SignalP"/>
    </source>
</evidence>
<dbReference type="PANTHER" id="PTHR42923">
    <property type="entry name" value="PROTOPORPHYRINOGEN OXIDASE"/>
    <property type="match status" value="1"/>
</dbReference>
<gene>
    <name evidence="3" type="ORF">IBL25_18440</name>
</gene>
<evidence type="ECO:0000313" key="4">
    <source>
        <dbReference type="Proteomes" id="UP000603940"/>
    </source>
</evidence>
<dbReference type="InterPro" id="IPR050464">
    <property type="entry name" value="Zeta_carotene_desat/Oxidored"/>
</dbReference>
<dbReference type="InterPro" id="IPR002937">
    <property type="entry name" value="Amino_oxidase"/>
</dbReference>
<keyword evidence="4" id="KW-1185">Reference proteome</keyword>
<dbReference type="EMBL" id="JACTUZ010000107">
    <property type="protein sequence ID" value="MBC9178927.1"/>
    <property type="molecule type" value="Genomic_DNA"/>
</dbReference>
<dbReference type="Proteomes" id="UP000603940">
    <property type="component" value="Unassembled WGS sequence"/>
</dbReference>
<proteinExistence type="predicted"/>
<reference evidence="3 4" key="1">
    <citation type="journal article" date="2009" name="Int. J. Syst. Evol. Microbiol.">
        <title>Transfer of Teichococcus ludipueritiae and Muricoccus roseus to the genus Roseomonas, as Roseomonas ludipueritiae comb. nov. and Roseomonas rosea comb. nov., respectively, and emended description of the genus Roseomonas.</title>
        <authorList>
            <person name="Sanchez-Porro C."/>
            <person name="Gallego V."/>
            <person name="Busse H.J."/>
            <person name="Kampfer P."/>
            <person name="Ventosa A."/>
        </authorList>
    </citation>
    <scope>NUCLEOTIDE SEQUENCE [LARGE SCALE GENOMIC DNA]</scope>
    <source>
        <strain evidence="3 4">DSM 14915</strain>
    </source>
</reference>
<dbReference type="PANTHER" id="PTHR42923:SF47">
    <property type="entry name" value="BLR3003 PROTEIN"/>
    <property type="match status" value="1"/>
</dbReference>
<dbReference type="InterPro" id="IPR017830">
    <property type="entry name" value="SQase_HpnE"/>
</dbReference>
<dbReference type="Gene3D" id="3.90.660.20">
    <property type="entry name" value="Protoporphyrinogen oxidase, mitochondrial, domain 2"/>
    <property type="match status" value="1"/>
</dbReference>
<evidence type="ECO:0000259" key="2">
    <source>
        <dbReference type="Pfam" id="PF01593"/>
    </source>
</evidence>
<feature type="chain" id="PRO_5046775624" evidence="1">
    <location>
        <begin position="21"/>
        <end position="421"/>
    </location>
</feature>
<dbReference type="Gene3D" id="1.10.3110.10">
    <property type="entry name" value="protoporphyrinogen ix oxidase, domain 3"/>
    <property type="match status" value="1"/>
</dbReference>
<name>A0ABR7RAS2_9PROT</name>
<dbReference type="Pfam" id="PF01593">
    <property type="entry name" value="Amino_oxidase"/>
    <property type="match status" value="1"/>
</dbReference>
<protein>
    <submittedName>
        <fullName evidence="3">FAD-dependent oxidoreductase</fullName>
    </submittedName>
</protein>
<organism evidence="3 4">
    <name type="scientific">Pseudoroseomonas ludipueritiae</name>
    <dbReference type="NCBI Taxonomy" id="198093"/>
    <lineage>
        <taxon>Bacteria</taxon>
        <taxon>Pseudomonadati</taxon>
        <taxon>Pseudomonadota</taxon>
        <taxon>Alphaproteobacteria</taxon>
        <taxon>Acetobacterales</taxon>
        <taxon>Acetobacteraceae</taxon>
        <taxon>Pseudoroseomonas</taxon>
    </lineage>
</organism>
<evidence type="ECO:0000313" key="3">
    <source>
        <dbReference type="EMBL" id="MBC9178927.1"/>
    </source>
</evidence>
<dbReference type="RefSeq" id="WP_187779993.1">
    <property type="nucleotide sequence ID" value="NZ_JACTUZ010000107.1"/>
</dbReference>
<dbReference type="Gene3D" id="3.50.50.60">
    <property type="entry name" value="FAD/NAD(P)-binding domain"/>
    <property type="match status" value="1"/>
</dbReference>
<dbReference type="NCBIfam" id="TIGR03467">
    <property type="entry name" value="HpnE"/>
    <property type="match status" value="1"/>
</dbReference>
<sequence>MTVHVAGAGLAGLAAAVALAGQGARVVLWEAAKQAGGRCRSYHDAQLGMVIDNGNHLVLSGNPAVGRYLRAIGAEHRLAGPEQATYPFLDRRDGSRWALRPNDGPLPWWVFSGSRRVPGTGPGDYLALAALLRRHPGRRIGDVMACQGPLWDRLLRPLLVSILNTRPEDGDADLAGAVLRESLAKGGLASRPRIATPTLDAAFVAPALDYLRAAGAEIRLGQRLRGLRLEGERLGALAMAEGTVPLGPADSLVLAVPPWVAQELLPGLQAPDDFRPILNAHFAATPPPGAPAMVGLVGGTADWVFAYPDRLSTTTSDAGALMERDTEALAAALWQDVAATHGLSGPVPPCRLVKERRATFAATPAQAARRPKARTAWQNLFLAGDWTDTGLPATIEGALRSGEAAAALAFAGPGASEAAAA</sequence>
<accession>A0ABR7RAS2</accession>